<name>A0A8J3Z7V8_9ACTN</name>
<dbReference type="AlphaFoldDB" id="A0A8J3Z7V8"/>
<accession>A0A8J3Z7V8</accession>
<protein>
    <submittedName>
        <fullName evidence="2">Hydrolase</fullName>
    </submittedName>
</protein>
<evidence type="ECO:0000259" key="1">
    <source>
        <dbReference type="Pfam" id="PF01979"/>
    </source>
</evidence>
<dbReference type="Proteomes" id="UP000612585">
    <property type="component" value="Unassembled WGS sequence"/>
</dbReference>
<proteinExistence type="predicted"/>
<keyword evidence="3" id="KW-1185">Reference proteome</keyword>
<dbReference type="GO" id="GO:0016810">
    <property type="term" value="F:hydrolase activity, acting on carbon-nitrogen (but not peptide) bonds"/>
    <property type="evidence" value="ECO:0007669"/>
    <property type="project" value="InterPro"/>
</dbReference>
<dbReference type="InterPro" id="IPR051781">
    <property type="entry name" value="Metallo-dep_Hydrolase"/>
</dbReference>
<dbReference type="InterPro" id="IPR032466">
    <property type="entry name" value="Metal_Hydrolase"/>
</dbReference>
<organism evidence="2 3">
    <name type="scientific">Virgisporangium aurantiacum</name>
    <dbReference type="NCBI Taxonomy" id="175570"/>
    <lineage>
        <taxon>Bacteria</taxon>
        <taxon>Bacillati</taxon>
        <taxon>Actinomycetota</taxon>
        <taxon>Actinomycetes</taxon>
        <taxon>Micromonosporales</taxon>
        <taxon>Micromonosporaceae</taxon>
        <taxon>Virgisporangium</taxon>
    </lineage>
</organism>
<feature type="domain" description="Amidohydrolase-related" evidence="1">
    <location>
        <begin position="55"/>
        <end position="388"/>
    </location>
</feature>
<evidence type="ECO:0000313" key="2">
    <source>
        <dbReference type="EMBL" id="GIJ56841.1"/>
    </source>
</evidence>
<dbReference type="PANTHER" id="PTHR43135">
    <property type="entry name" value="ALPHA-D-RIBOSE 1-METHYLPHOSPHONATE 5-TRIPHOSPHATE DIPHOSPHATASE"/>
    <property type="match status" value="1"/>
</dbReference>
<dbReference type="InterPro" id="IPR011059">
    <property type="entry name" value="Metal-dep_hydrolase_composite"/>
</dbReference>
<comment type="caution">
    <text evidence="2">The sequence shown here is derived from an EMBL/GenBank/DDBJ whole genome shotgun (WGS) entry which is preliminary data.</text>
</comment>
<dbReference type="Gene3D" id="2.30.40.10">
    <property type="entry name" value="Urease, subunit C, domain 1"/>
    <property type="match status" value="1"/>
</dbReference>
<dbReference type="EMBL" id="BOPG01000027">
    <property type="protein sequence ID" value="GIJ56841.1"/>
    <property type="molecule type" value="Genomic_DNA"/>
</dbReference>
<reference evidence="2" key="1">
    <citation type="submission" date="2021-01" db="EMBL/GenBank/DDBJ databases">
        <title>Whole genome shotgun sequence of Virgisporangium aurantiacum NBRC 16421.</title>
        <authorList>
            <person name="Komaki H."/>
            <person name="Tamura T."/>
        </authorList>
    </citation>
    <scope>NUCLEOTIDE SEQUENCE</scope>
    <source>
        <strain evidence="2">NBRC 16421</strain>
    </source>
</reference>
<keyword evidence="2" id="KW-0378">Hydrolase</keyword>
<evidence type="ECO:0000313" key="3">
    <source>
        <dbReference type="Proteomes" id="UP000612585"/>
    </source>
</evidence>
<dbReference type="Pfam" id="PF01979">
    <property type="entry name" value="Amidohydro_1"/>
    <property type="match status" value="1"/>
</dbReference>
<sequence>MLRFMPRTLLRGGVVLDVRAGATSVADVVVEGDRIVDVGVGLDGDDSVDCTGHLLVPGFIDCHTHLVAHDFVGDDFFETARSMRVLCAVPVLTTLLRLGVTTVRDAWGADAGLKRAVELGWIDGPEVLISLRQVCTTGGIGDLWSPRIGPVDPLGDPGMPDPVFDGVDAARAVVRRMTRAGADWIKVTATGSILQGARAQHSQITPDEMAALVSEAQRQGRAGVMVHAHGARAAEEAAHAGARSVEHGVFLDEAAVVAMSAAGTWLVPTLSISQTDSEKLGATVAAAHRASVRLALDAGVPIAMGTDNPVRPHTEVLTEVRHLSQAGLGDAGALRAATFEAARLLDLADDRGEIAPGKRADLVLLAGTDLDVDDLAGRIRQVWHNGTAVRTDRRSDVNR</sequence>
<dbReference type="InterPro" id="IPR006680">
    <property type="entry name" value="Amidohydro-rel"/>
</dbReference>
<dbReference type="Gene3D" id="3.20.20.140">
    <property type="entry name" value="Metal-dependent hydrolases"/>
    <property type="match status" value="1"/>
</dbReference>
<dbReference type="PANTHER" id="PTHR43135:SF3">
    <property type="entry name" value="ALPHA-D-RIBOSE 1-METHYLPHOSPHONATE 5-TRIPHOSPHATE DIPHOSPHATASE"/>
    <property type="match status" value="1"/>
</dbReference>
<dbReference type="SUPFAM" id="SSF51338">
    <property type="entry name" value="Composite domain of metallo-dependent hydrolases"/>
    <property type="match status" value="1"/>
</dbReference>
<dbReference type="SUPFAM" id="SSF51556">
    <property type="entry name" value="Metallo-dependent hydrolases"/>
    <property type="match status" value="1"/>
</dbReference>
<gene>
    <name evidence="2" type="ORF">Vau01_043570</name>
</gene>